<evidence type="ECO:0000256" key="1">
    <source>
        <dbReference type="ARBA" id="ARBA00022574"/>
    </source>
</evidence>
<sequence length="491" mass="53972">MEVERAPREIFTLRTGIANIANATTGVVPSNRVSAVTLFSVEGNNSNSKYRNFTSSATASNLAFPDAHFAAVGIGLYVSIYSLQSFRLRLVLDASLSDDPSTETHMPRQHSQTQDKLHVVAIIYSAPLLLVHTNNYSLAIFNLQKLLATLNPSQPAKPFHVVPVNSLNFCRPCVLGCSSVISLTGRQSPIAIEADAPATASLLFATTSICQDSDRIDVLDLFSMEFCVKNLTPSTAIPHCRLATVVPVPIKTGMLMCLHLFKSSEFGYCDKVLLAAGYESGDLVLYSIFHHENDQDFGRKRQPNGGHAHVIWSFKAFENPVTSFDVYPNAKYIIVGAAEESIVQVRIFNASKKNKSSHNSNNENDSKNEKLLIVEPKYIRIELPVGSKGCTEVKVRHDSKLVAVACWDSMVRLYSAKTMIWLGILGSEVHRHGVTCIAFAPISELKKSREQTGLQVVSKAEKSYGLKTDTMPENMVAVGTEDGRVVLWCVY</sequence>
<keyword evidence="1" id="KW-0853">WD repeat</keyword>
<dbReference type="InterPro" id="IPR015943">
    <property type="entry name" value="WD40/YVTN_repeat-like_dom_sf"/>
</dbReference>
<dbReference type="Gene3D" id="2.130.10.10">
    <property type="entry name" value="YVTN repeat-like/Quinoprotein amine dehydrogenase"/>
    <property type="match status" value="1"/>
</dbReference>
<comment type="similarity">
    <text evidence="3">Belongs to the WD repeat ASA1 family.</text>
</comment>
<comment type="caution">
    <text evidence="5">The sequence shown here is derived from an EMBL/GenBank/DDBJ whole genome shotgun (WGS) entry which is preliminary data.</text>
</comment>
<dbReference type="EMBL" id="JADGJH010001626">
    <property type="protein sequence ID" value="KAJ3111482.1"/>
    <property type="molecule type" value="Genomic_DNA"/>
</dbReference>
<dbReference type="InterPro" id="IPR001680">
    <property type="entry name" value="WD40_rpt"/>
</dbReference>
<dbReference type="SUPFAM" id="SSF50978">
    <property type="entry name" value="WD40 repeat-like"/>
    <property type="match status" value="1"/>
</dbReference>
<dbReference type="PANTHER" id="PTHR19854:SF1">
    <property type="entry name" value="GUANINE NUCLEOTIDE-BINDING PROTEIN SUBUNIT BETA-LIKE PROTEIN 1"/>
    <property type="match status" value="1"/>
</dbReference>
<dbReference type="PANTHER" id="PTHR19854">
    <property type="entry name" value="TRANSDUCIN BETA-LIKE 3"/>
    <property type="match status" value="1"/>
</dbReference>
<gene>
    <name evidence="5" type="primary">GNB1L</name>
    <name evidence="5" type="ORF">HK100_002667</name>
</gene>
<evidence type="ECO:0000256" key="4">
    <source>
        <dbReference type="ARBA" id="ARBA00040563"/>
    </source>
</evidence>
<dbReference type="AlphaFoldDB" id="A0AAD5XDQ0"/>
<dbReference type="Proteomes" id="UP001211907">
    <property type="component" value="Unassembled WGS sequence"/>
</dbReference>
<evidence type="ECO:0000256" key="3">
    <source>
        <dbReference type="ARBA" id="ARBA00037931"/>
    </source>
</evidence>
<evidence type="ECO:0000313" key="6">
    <source>
        <dbReference type="Proteomes" id="UP001211907"/>
    </source>
</evidence>
<dbReference type="SMART" id="SM00320">
    <property type="entry name" value="WD40"/>
    <property type="match status" value="3"/>
</dbReference>
<protein>
    <recommendedName>
        <fullName evidence="4">ASTRA-associated protein 1</fullName>
    </recommendedName>
</protein>
<reference evidence="5" key="1">
    <citation type="submission" date="2020-05" db="EMBL/GenBank/DDBJ databases">
        <title>Phylogenomic resolution of chytrid fungi.</title>
        <authorList>
            <person name="Stajich J.E."/>
            <person name="Amses K."/>
            <person name="Simmons R."/>
            <person name="Seto K."/>
            <person name="Myers J."/>
            <person name="Bonds A."/>
            <person name="Quandt C.A."/>
            <person name="Barry K."/>
            <person name="Liu P."/>
            <person name="Grigoriev I."/>
            <person name="Longcore J.E."/>
            <person name="James T.Y."/>
        </authorList>
    </citation>
    <scope>NUCLEOTIDE SEQUENCE</scope>
    <source>
        <strain evidence="5">JEL0513</strain>
    </source>
</reference>
<proteinExistence type="inferred from homology"/>
<accession>A0AAD5XDQ0</accession>
<dbReference type="InterPro" id="IPR036322">
    <property type="entry name" value="WD40_repeat_dom_sf"/>
</dbReference>
<evidence type="ECO:0000256" key="2">
    <source>
        <dbReference type="ARBA" id="ARBA00022737"/>
    </source>
</evidence>
<evidence type="ECO:0000313" key="5">
    <source>
        <dbReference type="EMBL" id="KAJ3111482.1"/>
    </source>
</evidence>
<keyword evidence="6" id="KW-1185">Reference proteome</keyword>
<organism evidence="5 6">
    <name type="scientific">Physocladia obscura</name>
    <dbReference type="NCBI Taxonomy" id="109957"/>
    <lineage>
        <taxon>Eukaryota</taxon>
        <taxon>Fungi</taxon>
        <taxon>Fungi incertae sedis</taxon>
        <taxon>Chytridiomycota</taxon>
        <taxon>Chytridiomycota incertae sedis</taxon>
        <taxon>Chytridiomycetes</taxon>
        <taxon>Chytridiales</taxon>
        <taxon>Chytriomycetaceae</taxon>
        <taxon>Physocladia</taxon>
    </lineage>
</organism>
<keyword evidence="2" id="KW-0677">Repeat</keyword>
<name>A0AAD5XDQ0_9FUNG</name>